<dbReference type="Proteomes" id="UP000199120">
    <property type="component" value="Unassembled WGS sequence"/>
</dbReference>
<dbReference type="InterPro" id="IPR002347">
    <property type="entry name" value="SDR_fam"/>
</dbReference>
<keyword evidence="5" id="KW-1185">Reference proteome</keyword>
<keyword evidence="2" id="KW-0560">Oxidoreductase</keyword>
<evidence type="ECO:0000256" key="3">
    <source>
        <dbReference type="RuleBase" id="RU000363"/>
    </source>
</evidence>
<dbReference type="InterPro" id="IPR036291">
    <property type="entry name" value="NAD(P)-bd_dom_sf"/>
</dbReference>
<evidence type="ECO:0000313" key="5">
    <source>
        <dbReference type="Proteomes" id="UP000199120"/>
    </source>
</evidence>
<sequence length="283" mass="30617">MATQNDKPVWFITGCSTGFGREIARKTLSLGYPTVITARNPSTLADLANEYADLALVLELDVMKAAQIEAATRAAIERFGRIDVLVNNAGIGYFGSFEESERDEVRTMFDINVWGLADMTRAVLPQMRKQRSGTIVNISSVGGIIAFPALSFYNATKFAVEALSESLSQELAPLGIKVLVVEPGPFRTDWAGRSANQAPQTIDDYANTAKARTDMIRGYSGKQPGDPVRAADAIVKTVESENPPLRLLLGKAALANARLKLDALKRDFDGWETVSAGADFPEG</sequence>
<comment type="similarity">
    <text evidence="1 3">Belongs to the short-chain dehydrogenases/reductases (SDR) family.</text>
</comment>
<organism evidence="4 5">
    <name type="scientific">Paraburkholderia caballeronis</name>
    <dbReference type="NCBI Taxonomy" id="416943"/>
    <lineage>
        <taxon>Bacteria</taxon>
        <taxon>Pseudomonadati</taxon>
        <taxon>Pseudomonadota</taxon>
        <taxon>Betaproteobacteria</taxon>
        <taxon>Burkholderiales</taxon>
        <taxon>Burkholderiaceae</taxon>
        <taxon>Paraburkholderia</taxon>
    </lineage>
</organism>
<dbReference type="SUPFAM" id="SSF51735">
    <property type="entry name" value="NAD(P)-binding Rossmann-fold domains"/>
    <property type="match status" value="1"/>
</dbReference>
<dbReference type="STRING" id="416943.SAMN05445871_5390"/>
<accession>A0A1H7P7P6</accession>
<evidence type="ECO:0000313" key="4">
    <source>
        <dbReference type="EMBL" id="SEL31484.1"/>
    </source>
</evidence>
<dbReference type="RefSeq" id="WP_090550969.1">
    <property type="nucleotide sequence ID" value="NZ_FNSR01000002.1"/>
</dbReference>
<dbReference type="PANTHER" id="PTHR43976">
    <property type="entry name" value="SHORT CHAIN DEHYDROGENASE"/>
    <property type="match status" value="1"/>
</dbReference>
<gene>
    <name evidence="4" type="ORF">SAMN05192542_106258</name>
</gene>
<dbReference type="Pfam" id="PF00106">
    <property type="entry name" value="adh_short"/>
    <property type="match status" value="1"/>
</dbReference>
<dbReference type="AlphaFoldDB" id="A0A1H7P7P6"/>
<name>A0A1H7P7P6_9BURK</name>
<evidence type="ECO:0000256" key="2">
    <source>
        <dbReference type="ARBA" id="ARBA00023002"/>
    </source>
</evidence>
<dbReference type="InterPro" id="IPR020904">
    <property type="entry name" value="Sc_DH/Rdtase_CS"/>
</dbReference>
<evidence type="ECO:0000256" key="1">
    <source>
        <dbReference type="ARBA" id="ARBA00006484"/>
    </source>
</evidence>
<reference evidence="5" key="1">
    <citation type="submission" date="2016-10" db="EMBL/GenBank/DDBJ databases">
        <authorList>
            <person name="Varghese N."/>
            <person name="Submissions S."/>
        </authorList>
    </citation>
    <scope>NUCLEOTIDE SEQUENCE [LARGE SCALE GENOMIC DNA]</scope>
    <source>
        <strain evidence="5">LMG 26416</strain>
    </source>
</reference>
<dbReference type="EMBL" id="FOAJ01000006">
    <property type="protein sequence ID" value="SEL31484.1"/>
    <property type="molecule type" value="Genomic_DNA"/>
</dbReference>
<proteinExistence type="inferred from homology"/>
<dbReference type="CDD" id="cd05374">
    <property type="entry name" value="17beta-HSD-like_SDR_c"/>
    <property type="match status" value="1"/>
</dbReference>
<dbReference type="NCBIfam" id="NF004824">
    <property type="entry name" value="PRK06180.1"/>
    <property type="match status" value="1"/>
</dbReference>
<dbReference type="PRINTS" id="PR00080">
    <property type="entry name" value="SDRFAMILY"/>
</dbReference>
<dbReference type="InterPro" id="IPR051911">
    <property type="entry name" value="SDR_oxidoreductase"/>
</dbReference>
<dbReference type="GO" id="GO:0016491">
    <property type="term" value="F:oxidoreductase activity"/>
    <property type="evidence" value="ECO:0007669"/>
    <property type="project" value="UniProtKB-KW"/>
</dbReference>
<dbReference type="OrthoDB" id="9789083at2"/>
<dbReference type="PROSITE" id="PS00061">
    <property type="entry name" value="ADH_SHORT"/>
    <property type="match status" value="1"/>
</dbReference>
<dbReference type="Gene3D" id="3.40.50.720">
    <property type="entry name" value="NAD(P)-binding Rossmann-like Domain"/>
    <property type="match status" value="1"/>
</dbReference>
<protein>
    <submittedName>
        <fullName evidence="4">NADP-dependent 3-hydroxy acid dehydrogenase YdfG</fullName>
    </submittedName>
</protein>
<dbReference type="PANTHER" id="PTHR43976:SF16">
    <property type="entry name" value="SHORT-CHAIN DEHYDROGENASE_REDUCTASE FAMILY PROTEIN"/>
    <property type="match status" value="1"/>
</dbReference>
<dbReference type="PRINTS" id="PR00081">
    <property type="entry name" value="GDHRDH"/>
</dbReference>